<sequence>TEFSSDGAWETETQNSEWGSEGENLNVYTCPSCGAELICEEITGATSCPYCGNPAVISSKFEGGLKPDYVIPFKLSKEQAIEALNSHYSGKVLLPKAFKNQNHIREIKGVYVPFWLFDADTDGEMSFSASNTRIYRRGDYRISETDHYRVYRQGNMSFVKVPVDGSKKMPDDYMDSIEPFDYKELKEFSAAYLPGFMADKYDVESDDAA</sequence>
<comment type="caution">
    <text evidence="2">The sequence shown here is derived from an EMBL/GenBank/DDBJ whole genome shotgun (WGS) entry which is preliminary data.</text>
</comment>
<gene>
    <name evidence="2" type="ORF">EVA_17672</name>
</gene>
<evidence type="ECO:0000313" key="2">
    <source>
        <dbReference type="EMBL" id="EJW94221.1"/>
    </source>
</evidence>
<feature type="non-terminal residue" evidence="2">
    <location>
        <position position="1"/>
    </location>
</feature>
<accession>J9FH27</accession>
<protein>
    <submittedName>
        <fullName evidence="2">Uncharacterized protein</fullName>
    </submittedName>
</protein>
<dbReference type="EMBL" id="AMCI01006498">
    <property type="protein sequence ID" value="EJW94221.1"/>
    <property type="molecule type" value="Genomic_DNA"/>
</dbReference>
<name>J9FH27_9ZZZZ</name>
<feature type="non-terminal residue" evidence="2">
    <location>
        <position position="209"/>
    </location>
</feature>
<proteinExistence type="predicted"/>
<reference evidence="2" key="1">
    <citation type="journal article" date="2012" name="PLoS ONE">
        <title>Gene sets for utilization of primary and secondary nutrition supplies in the distal gut of endangered iberian lynx.</title>
        <authorList>
            <person name="Alcaide M."/>
            <person name="Messina E."/>
            <person name="Richter M."/>
            <person name="Bargiela R."/>
            <person name="Peplies J."/>
            <person name="Huws S.A."/>
            <person name="Newbold C.J."/>
            <person name="Golyshin P.N."/>
            <person name="Simon M.A."/>
            <person name="Lopez G."/>
            <person name="Yakimov M.M."/>
            <person name="Ferrer M."/>
        </authorList>
    </citation>
    <scope>NUCLEOTIDE SEQUENCE</scope>
</reference>
<evidence type="ECO:0000256" key="1">
    <source>
        <dbReference type="SAM" id="MobiDB-lite"/>
    </source>
</evidence>
<dbReference type="Gene3D" id="2.20.28.30">
    <property type="entry name" value="RNA polymerase ii, chain L"/>
    <property type="match status" value="1"/>
</dbReference>
<feature type="region of interest" description="Disordered" evidence="1">
    <location>
        <begin position="1"/>
        <end position="20"/>
    </location>
</feature>
<dbReference type="AlphaFoldDB" id="J9FH27"/>
<organism evidence="2">
    <name type="scientific">gut metagenome</name>
    <dbReference type="NCBI Taxonomy" id="749906"/>
    <lineage>
        <taxon>unclassified sequences</taxon>
        <taxon>metagenomes</taxon>
        <taxon>organismal metagenomes</taxon>
    </lineage>
</organism>